<evidence type="ECO:0000313" key="2">
    <source>
        <dbReference type="EMBL" id="QDV74510.1"/>
    </source>
</evidence>
<feature type="signal peptide" evidence="1">
    <location>
        <begin position="1"/>
        <end position="24"/>
    </location>
</feature>
<dbReference type="RefSeq" id="WP_145112973.1">
    <property type="nucleotide sequence ID" value="NZ_CP036349.1"/>
</dbReference>
<accession>A0A518K9Q6</accession>
<dbReference type="AlphaFoldDB" id="A0A518K9Q6"/>
<protein>
    <recommendedName>
        <fullName evidence="4">PEP-CTERM protein-sorting domain-containing protein</fullName>
    </recommendedName>
</protein>
<sequence precursor="true">MIRARVAFMPLLILACANVNVAPAAEVVAFWGFADDFDFDTNPNKQDFAADVDATASGDANLQAYLGVADELDNNGGNGFAYTSATSGLSYGPTRSLKFDDARGGGDDFDIDGVSTFLVDKNDGAGALSDDFSNDAMMYLTFNGAGFSDFQIRFDIEGNPDDLPSTFDIFYRVDGPSGTWFRDPAQNNLGLTFMDYVPADPENQIADSGLIALSPLLNGASNIEIILNDFAEGGNGEVEFDNIEIIGARIPEPASVLIMAVALASTAGVRSTRR</sequence>
<keyword evidence="3" id="KW-1185">Reference proteome</keyword>
<dbReference type="EMBL" id="CP036349">
    <property type="protein sequence ID" value="QDV74510.1"/>
    <property type="molecule type" value="Genomic_DNA"/>
</dbReference>
<keyword evidence="1" id="KW-0732">Signal</keyword>
<evidence type="ECO:0008006" key="4">
    <source>
        <dbReference type="Google" id="ProtNLM"/>
    </source>
</evidence>
<dbReference type="Proteomes" id="UP000316426">
    <property type="component" value="Chromosome"/>
</dbReference>
<dbReference type="PROSITE" id="PS51257">
    <property type="entry name" value="PROKAR_LIPOPROTEIN"/>
    <property type="match status" value="1"/>
</dbReference>
<organism evidence="2 3">
    <name type="scientific">Botrimarina mediterranea</name>
    <dbReference type="NCBI Taxonomy" id="2528022"/>
    <lineage>
        <taxon>Bacteria</taxon>
        <taxon>Pseudomonadati</taxon>
        <taxon>Planctomycetota</taxon>
        <taxon>Planctomycetia</taxon>
        <taxon>Pirellulales</taxon>
        <taxon>Lacipirellulaceae</taxon>
        <taxon>Botrimarina</taxon>
    </lineage>
</organism>
<reference evidence="2 3" key="1">
    <citation type="submission" date="2019-02" db="EMBL/GenBank/DDBJ databases">
        <title>Deep-cultivation of Planctomycetes and their phenomic and genomic characterization uncovers novel biology.</title>
        <authorList>
            <person name="Wiegand S."/>
            <person name="Jogler M."/>
            <person name="Boedeker C."/>
            <person name="Pinto D."/>
            <person name="Vollmers J."/>
            <person name="Rivas-Marin E."/>
            <person name="Kohn T."/>
            <person name="Peeters S.H."/>
            <person name="Heuer A."/>
            <person name="Rast P."/>
            <person name="Oberbeckmann S."/>
            <person name="Bunk B."/>
            <person name="Jeske O."/>
            <person name="Meyerdierks A."/>
            <person name="Storesund J.E."/>
            <person name="Kallscheuer N."/>
            <person name="Luecker S."/>
            <person name="Lage O.M."/>
            <person name="Pohl T."/>
            <person name="Merkel B.J."/>
            <person name="Hornburger P."/>
            <person name="Mueller R.-W."/>
            <person name="Bruemmer F."/>
            <person name="Labrenz M."/>
            <person name="Spormann A.M."/>
            <person name="Op den Camp H."/>
            <person name="Overmann J."/>
            <person name="Amann R."/>
            <person name="Jetten M.S.M."/>
            <person name="Mascher T."/>
            <person name="Medema M.H."/>
            <person name="Devos D.P."/>
            <person name="Kaster A.-K."/>
            <person name="Ovreas L."/>
            <person name="Rohde M."/>
            <person name="Galperin M.Y."/>
            <person name="Jogler C."/>
        </authorList>
    </citation>
    <scope>NUCLEOTIDE SEQUENCE [LARGE SCALE GENOMIC DNA]</scope>
    <source>
        <strain evidence="2 3">Spa11</strain>
    </source>
</reference>
<name>A0A518K9Q6_9BACT</name>
<proteinExistence type="predicted"/>
<feature type="chain" id="PRO_5022079337" description="PEP-CTERM protein-sorting domain-containing protein" evidence="1">
    <location>
        <begin position="25"/>
        <end position="274"/>
    </location>
</feature>
<evidence type="ECO:0000313" key="3">
    <source>
        <dbReference type="Proteomes" id="UP000316426"/>
    </source>
</evidence>
<dbReference type="KEGG" id="bmei:Spa11_27140"/>
<evidence type="ECO:0000256" key="1">
    <source>
        <dbReference type="SAM" id="SignalP"/>
    </source>
</evidence>
<gene>
    <name evidence="2" type="ORF">Spa11_27140</name>
</gene>